<evidence type="ECO:0000313" key="6">
    <source>
        <dbReference type="Ensembl" id="ENSSSCP00035005877.1"/>
    </source>
</evidence>
<evidence type="ECO:0000256" key="4">
    <source>
        <dbReference type="SAM" id="Coils"/>
    </source>
</evidence>
<evidence type="ECO:0000256" key="1">
    <source>
        <dbReference type="ARBA" id="ARBA00004496"/>
    </source>
</evidence>
<sequence length="444" mass="52196">MENQAHNTMGASPCEAELQELMEQIDIMVSNKKLDWERKMRALETRLDLRDQELANAQTCLDQKGQEVGLLRQKLDSLEKCNLAMTQNYEGQLQTLKAQFSKLTNSFEKLRLHQMKQNRFRRKEVSHLREEIPFEMSNLNQKLEEFRAKSREWDKQEILYQTHLVSVDAQQKLLSEKCNQFQKQAQSYQTQLNGKKQGIEDSSSEIPQLLCEPDHSCETTERDEFIIEKLKSAVSEIALSRNKLQDENQKLLQELKMYQRQCQAMEAGLSEVKSELQSRDDLLRIIEMERLQLHRELTKIGECRSAQENKKRLESSYSPIKEPEKKRKELFSVTPDQPNHEKELNKIRSQLCQGEEYHSSEQERMRNEISDLTEELHQKEITIATIMKKAALLERQLKMELEIKEKMLAKQQVSDMRYKAVRTENTHLKGMMGDLDPGQYMVIC</sequence>
<feature type="domain" description="CEP63/Deup1 N-terminal" evidence="5">
    <location>
        <begin position="12"/>
        <end position="280"/>
    </location>
</feature>
<dbReference type="InterPro" id="IPR031470">
    <property type="entry name" value="CEP63/Deup1_N"/>
</dbReference>
<dbReference type="AlphaFoldDB" id="A0A8D0YUT5"/>
<keyword evidence="3 4" id="KW-0175">Coiled coil</keyword>
<dbReference type="Pfam" id="PF17045">
    <property type="entry name" value="CEP63"/>
    <property type="match status" value="1"/>
</dbReference>
<dbReference type="PANTHER" id="PTHR18875:SF5">
    <property type="entry name" value="DEUTEROSOME ASSEMBLY PROTEIN 1"/>
    <property type="match status" value="1"/>
</dbReference>
<evidence type="ECO:0000256" key="3">
    <source>
        <dbReference type="ARBA" id="ARBA00023054"/>
    </source>
</evidence>
<keyword evidence="2" id="KW-0963">Cytoplasm</keyword>
<comment type="subcellular location">
    <subcellularLocation>
        <location evidence="1">Cytoplasm</location>
    </subcellularLocation>
</comment>
<name>A0A8D0YUT5_PIG</name>
<evidence type="ECO:0000259" key="5">
    <source>
        <dbReference type="Pfam" id="PF17045"/>
    </source>
</evidence>
<organism evidence="6 7">
    <name type="scientific">Sus scrofa</name>
    <name type="common">Pig</name>
    <dbReference type="NCBI Taxonomy" id="9823"/>
    <lineage>
        <taxon>Eukaryota</taxon>
        <taxon>Metazoa</taxon>
        <taxon>Chordata</taxon>
        <taxon>Craniata</taxon>
        <taxon>Vertebrata</taxon>
        <taxon>Euteleostomi</taxon>
        <taxon>Mammalia</taxon>
        <taxon>Eutheria</taxon>
        <taxon>Laurasiatheria</taxon>
        <taxon>Artiodactyla</taxon>
        <taxon>Suina</taxon>
        <taxon>Suidae</taxon>
        <taxon>Sus</taxon>
    </lineage>
</organism>
<reference evidence="6" key="1">
    <citation type="submission" date="2025-08" db="UniProtKB">
        <authorList>
            <consortium name="Ensembl"/>
        </authorList>
    </citation>
    <scope>IDENTIFICATION</scope>
</reference>
<dbReference type="GO" id="GO:0005737">
    <property type="term" value="C:cytoplasm"/>
    <property type="evidence" value="ECO:0007669"/>
    <property type="project" value="UniProtKB-SubCell"/>
</dbReference>
<dbReference type="Proteomes" id="UP000694720">
    <property type="component" value="Unplaced"/>
</dbReference>
<dbReference type="Ensembl" id="ENSSSCT00035017017.1">
    <property type="protein sequence ID" value="ENSSSCP00035005877.1"/>
    <property type="gene ID" value="ENSSSCG00035013483.1"/>
</dbReference>
<feature type="coiled-coil region" evidence="4">
    <location>
        <begin position="227"/>
        <end position="275"/>
    </location>
</feature>
<protein>
    <recommendedName>
        <fullName evidence="5">CEP63/Deup1 N-terminal domain-containing protein</fullName>
    </recommendedName>
</protein>
<evidence type="ECO:0000256" key="2">
    <source>
        <dbReference type="ARBA" id="ARBA00022490"/>
    </source>
</evidence>
<evidence type="ECO:0000313" key="7">
    <source>
        <dbReference type="Proteomes" id="UP000694720"/>
    </source>
</evidence>
<dbReference type="PANTHER" id="PTHR18875">
    <property type="entry name" value="SARCOMA ANTIGEN NY-SAR-24/CYTOSKELETAL PROTEIN SOJO"/>
    <property type="match status" value="1"/>
</dbReference>
<accession>A0A8D0YUT5</accession>
<proteinExistence type="predicted"/>